<organism evidence="1 2">
    <name type="scientific">Portunus trituberculatus</name>
    <name type="common">Swimming crab</name>
    <name type="synonym">Neptunus trituberculatus</name>
    <dbReference type="NCBI Taxonomy" id="210409"/>
    <lineage>
        <taxon>Eukaryota</taxon>
        <taxon>Metazoa</taxon>
        <taxon>Ecdysozoa</taxon>
        <taxon>Arthropoda</taxon>
        <taxon>Crustacea</taxon>
        <taxon>Multicrustacea</taxon>
        <taxon>Malacostraca</taxon>
        <taxon>Eumalacostraca</taxon>
        <taxon>Eucarida</taxon>
        <taxon>Decapoda</taxon>
        <taxon>Pleocyemata</taxon>
        <taxon>Brachyura</taxon>
        <taxon>Eubrachyura</taxon>
        <taxon>Portunoidea</taxon>
        <taxon>Portunidae</taxon>
        <taxon>Portuninae</taxon>
        <taxon>Portunus</taxon>
    </lineage>
</organism>
<evidence type="ECO:0000313" key="2">
    <source>
        <dbReference type="Proteomes" id="UP000324222"/>
    </source>
</evidence>
<proteinExistence type="predicted"/>
<reference evidence="1 2" key="1">
    <citation type="submission" date="2019-05" db="EMBL/GenBank/DDBJ databases">
        <title>Another draft genome of Portunus trituberculatus and its Hox gene families provides insights of decapod evolution.</title>
        <authorList>
            <person name="Jeong J.-H."/>
            <person name="Song I."/>
            <person name="Kim S."/>
            <person name="Choi T."/>
            <person name="Kim D."/>
            <person name="Ryu S."/>
            <person name="Kim W."/>
        </authorList>
    </citation>
    <scope>NUCLEOTIDE SEQUENCE [LARGE SCALE GENOMIC DNA]</scope>
    <source>
        <tissue evidence="1">Muscle</tissue>
    </source>
</reference>
<keyword evidence="2" id="KW-1185">Reference proteome</keyword>
<gene>
    <name evidence="1" type="ORF">E2C01_036004</name>
</gene>
<dbReference type="AlphaFoldDB" id="A0A5B7FB94"/>
<dbReference type="EMBL" id="VSRR010005415">
    <property type="protein sequence ID" value="MPC42383.1"/>
    <property type="molecule type" value="Genomic_DNA"/>
</dbReference>
<name>A0A5B7FB94_PORTR</name>
<comment type="caution">
    <text evidence="1">The sequence shown here is derived from an EMBL/GenBank/DDBJ whole genome shotgun (WGS) entry which is preliminary data.</text>
</comment>
<sequence>MPDTSTCPRTNSEGDRFKRLVWKNHDSQNDPHLSTRDGTIIPKRSPYVELKKNYMNGDMETEHYELARTLYNTTSVNIAEKAPSSLVFLRGKEENFGSRAAPGCQ</sequence>
<dbReference type="Proteomes" id="UP000324222">
    <property type="component" value="Unassembled WGS sequence"/>
</dbReference>
<evidence type="ECO:0000313" key="1">
    <source>
        <dbReference type="EMBL" id="MPC42383.1"/>
    </source>
</evidence>
<protein>
    <submittedName>
        <fullName evidence="1">Uncharacterized protein</fullName>
    </submittedName>
</protein>
<accession>A0A5B7FB94</accession>